<gene>
    <name evidence="2" type="ORF">ENP88_03385</name>
</gene>
<feature type="domain" description="Nmd3 N-terminal" evidence="1">
    <location>
        <begin position="25"/>
        <end position="81"/>
    </location>
</feature>
<proteinExistence type="predicted"/>
<evidence type="ECO:0000313" key="2">
    <source>
        <dbReference type="EMBL" id="HEH35196.1"/>
    </source>
</evidence>
<comment type="caution">
    <text evidence="2">The sequence shown here is derived from an EMBL/GenBank/DDBJ whole genome shotgun (WGS) entry which is preliminary data.</text>
</comment>
<reference evidence="2" key="1">
    <citation type="journal article" date="2020" name="mSystems">
        <title>Genome- and Community-Level Interaction Insights into Carbon Utilization and Element Cycling Functions of Hydrothermarchaeota in Hydrothermal Sediment.</title>
        <authorList>
            <person name="Zhou Z."/>
            <person name="Liu Y."/>
            <person name="Xu W."/>
            <person name="Pan J."/>
            <person name="Luo Z.H."/>
            <person name="Li M."/>
        </authorList>
    </citation>
    <scope>NUCLEOTIDE SEQUENCE [LARGE SCALE GENOMIC DNA]</scope>
    <source>
        <strain evidence="2">SpSt-26</strain>
    </source>
</reference>
<accession>A0A7J2TJ15</accession>
<sequence length="84" mass="9754">MHPAKVQLRGFDEKEVEGMLKAVDAEIVKVKDGIDLYFADVNDARLFISKLKRLFSLKVKMSTENLGFKARGKYLFVYSVRRER</sequence>
<dbReference type="EMBL" id="DSLA01000056">
    <property type="protein sequence ID" value="HEH35196.1"/>
    <property type="molecule type" value="Genomic_DNA"/>
</dbReference>
<name>A0A7J2TJ15_ARCFL</name>
<protein>
    <recommendedName>
        <fullName evidence="1">Nmd3 N-terminal domain-containing protein</fullName>
    </recommendedName>
</protein>
<evidence type="ECO:0000259" key="1">
    <source>
        <dbReference type="Pfam" id="PF04981"/>
    </source>
</evidence>
<dbReference type="InterPro" id="IPR007064">
    <property type="entry name" value="Nmd3_N"/>
</dbReference>
<dbReference type="Pfam" id="PF04981">
    <property type="entry name" value="NMD3"/>
    <property type="match status" value="1"/>
</dbReference>
<organism evidence="2">
    <name type="scientific">Archaeoglobus fulgidus</name>
    <dbReference type="NCBI Taxonomy" id="2234"/>
    <lineage>
        <taxon>Archaea</taxon>
        <taxon>Methanobacteriati</taxon>
        <taxon>Methanobacteriota</taxon>
        <taxon>Archaeoglobi</taxon>
        <taxon>Archaeoglobales</taxon>
        <taxon>Archaeoglobaceae</taxon>
        <taxon>Archaeoglobus</taxon>
    </lineage>
</organism>
<dbReference type="AlphaFoldDB" id="A0A7J2TJ15"/>